<dbReference type="EMBL" id="UGMN01000004">
    <property type="protein sequence ID" value="STV50511.1"/>
    <property type="molecule type" value="Genomic_DNA"/>
</dbReference>
<protein>
    <recommendedName>
        <fullName evidence="6 7">Multifunctional fusion protein</fullName>
    </recommendedName>
    <domain>
        <recommendedName>
            <fullName evidence="6">Putative pre-16S rRNA nuclease</fullName>
            <ecNumber evidence="6">3.1.-.-</ecNumber>
        </recommendedName>
    </domain>
    <domain>
        <recommendedName>
            <fullName evidence="7">UPF0301 protein NCTC5053_05172</fullName>
        </recommendedName>
    </domain>
</protein>
<feature type="domain" description="YqgF/RNase H-like" evidence="8">
    <location>
        <begin position="191"/>
        <end position="291"/>
    </location>
</feature>
<dbReference type="InterPro" id="IPR006641">
    <property type="entry name" value="YqgF/RNaseH-like_dom"/>
</dbReference>
<dbReference type="Gene3D" id="3.30.70.1300">
    <property type="entry name" value="VC0467-like domains"/>
    <property type="match status" value="1"/>
</dbReference>
<dbReference type="EC" id="3.1.-.-" evidence="6"/>
<dbReference type="NCBIfam" id="NF001266">
    <property type="entry name" value="PRK00228.1-1"/>
    <property type="match status" value="1"/>
</dbReference>
<evidence type="ECO:0000256" key="3">
    <source>
        <dbReference type="ARBA" id="ARBA00022517"/>
    </source>
</evidence>
<sequence length="326" mass="35882">MNLQHHFLIAMPALQDPIFRRSVVYICEYNDEGAMGIIINKPLENLQVEGILEKLKIVPEPRNPEIRLDKPVMLGGPLAEDRGFILHTPPSDFSSSIRISDNTVITTSRDVLETLGTDRQPGNVLVALGYSSWEKGQLEQEILDNAWLTAPADQNILFRTPIADRWREAAKLIGIDIVTMPGVAGHAVMSGTFLGFDFGTKSIGVAVGQRITATARPLPALKAQDGKPDWNVIEKLLKEWQPEAVIVGLPLNMDGTEQPLTARARNFANKIHGRFGVAILLHDERLSTVEARAGLFEHGGYRALNKGSVDSASAVVILESYFEQSF</sequence>
<reference evidence="9 10" key="1">
    <citation type="submission" date="2018-06" db="EMBL/GenBank/DDBJ databases">
        <authorList>
            <consortium name="Pathogen Informatics"/>
            <person name="Doyle S."/>
        </authorList>
    </citation>
    <scope>NUCLEOTIDE SEQUENCE [LARGE SCALE GENOMIC DNA]</scope>
    <source>
        <strain evidence="9 10">NCTC5053</strain>
    </source>
</reference>
<dbReference type="SMART" id="SM00732">
    <property type="entry name" value="YqgFc"/>
    <property type="match status" value="1"/>
</dbReference>
<dbReference type="GO" id="GO:0000967">
    <property type="term" value="P:rRNA 5'-end processing"/>
    <property type="evidence" value="ECO:0007669"/>
    <property type="project" value="UniProtKB-UniRule"/>
</dbReference>
<dbReference type="HAMAP" id="MF_00758">
    <property type="entry name" value="UPF0301"/>
    <property type="match status" value="1"/>
</dbReference>
<evidence type="ECO:0000256" key="6">
    <source>
        <dbReference type="HAMAP-Rule" id="MF_00651"/>
    </source>
</evidence>
<dbReference type="Pfam" id="PF02622">
    <property type="entry name" value="DUF179"/>
    <property type="match status" value="1"/>
</dbReference>
<dbReference type="GO" id="GO:0005829">
    <property type="term" value="C:cytosol"/>
    <property type="evidence" value="ECO:0007669"/>
    <property type="project" value="TreeGrafter"/>
</dbReference>
<keyword evidence="4 6" id="KW-0540">Nuclease</keyword>
<proteinExistence type="inferred from homology"/>
<dbReference type="FunFam" id="3.30.420.140:FF:000002">
    <property type="entry name" value="Putative pre-16S rRNA nuclease"/>
    <property type="match status" value="1"/>
</dbReference>
<comment type="subcellular location">
    <subcellularLocation>
        <location evidence="6">Cytoplasm</location>
    </subcellularLocation>
</comment>
<gene>
    <name evidence="9" type="primary">yqgE</name>
    <name evidence="6" type="synonym">yqgF</name>
    <name evidence="9" type="ORF">NCTC5053_05172</name>
</gene>
<dbReference type="SUPFAM" id="SSF143456">
    <property type="entry name" value="VC0467-like"/>
    <property type="match status" value="1"/>
</dbReference>
<dbReference type="HAMAP" id="MF_00651">
    <property type="entry name" value="Nuclease_YqgF"/>
    <property type="match status" value="1"/>
</dbReference>
<dbReference type="SUPFAM" id="SSF53098">
    <property type="entry name" value="Ribonuclease H-like"/>
    <property type="match status" value="1"/>
</dbReference>
<accession>A0A378BSA2</accession>
<evidence type="ECO:0000259" key="8">
    <source>
        <dbReference type="SMART" id="SM00732"/>
    </source>
</evidence>
<evidence type="ECO:0000256" key="1">
    <source>
        <dbReference type="ARBA" id="ARBA00009600"/>
    </source>
</evidence>
<dbReference type="Proteomes" id="UP000254387">
    <property type="component" value="Unassembled WGS sequence"/>
</dbReference>
<dbReference type="Gene3D" id="3.40.1740.10">
    <property type="entry name" value="VC0467-like"/>
    <property type="match status" value="1"/>
</dbReference>
<comment type="function">
    <text evidence="6">Could be a nuclease involved in processing of the 5'-end of pre-16S rRNA.</text>
</comment>
<evidence type="ECO:0000313" key="9">
    <source>
        <dbReference type="EMBL" id="STV50511.1"/>
    </source>
</evidence>
<dbReference type="PANTHER" id="PTHR30327">
    <property type="entry name" value="UNCHARACTERIZED PROTEIN YQGE"/>
    <property type="match status" value="1"/>
</dbReference>
<keyword evidence="2 6" id="KW-0963">Cytoplasm</keyword>
<dbReference type="AlphaFoldDB" id="A0A378BSA2"/>
<dbReference type="PANTHER" id="PTHR30327:SF1">
    <property type="entry name" value="UPF0301 PROTEIN YQGE"/>
    <property type="match status" value="1"/>
</dbReference>
<keyword evidence="3 6" id="KW-0690">Ribosome biogenesis</keyword>
<dbReference type="InterPro" id="IPR012337">
    <property type="entry name" value="RNaseH-like_sf"/>
</dbReference>
<comment type="similarity">
    <text evidence="6">Belongs to the YqgF HJR family.</text>
</comment>
<evidence type="ECO:0000256" key="5">
    <source>
        <dbReference type="ARBA" id="ARBA00022801"/>
    </source>
</evidence>
<organism evidence="9 10">
    <name type="scientific">Klebsiella pneumoniae</name>
    <dbReference type="NCBI Taxonomy" id="573"/>
    <lineage>
        <taxon>Bacteria</taxon>
        <taxon>Pseudomonadati</taxon>
        <taxon>Pseudomonadota</taxon>
        <taxon>Gammaproteobacteria</taxon>
        <taxon>Enterobacterales</taxon>
        <taxon>Enterobacteriaceae</taxon>
        <taxon>Klebsiella/Raoultella group</taxon>
        <taxon>Klebsiella</taxon>
        <taxon>Klebsiella pneumoniae complex</taxon>
    </lineage>
</organism>
<dbReference type="NCBIfam" id="TIGR00250">
    <property type="entry name" value="RNAse_H_YqgF"/>
    <property type="match status" value="1"/>
</dbReference>
<evidence type="ECO:0000256" key="7">
    <source>
        <dbReference type="HAMAP-Rule" id="MF_00758"/>
    </source>
</evidence>
<evidence type="ECO:0000256" key="4">
    <source>
        <dbReference type="ARBA" id="ARBA00022722"/>
    </source>
</evidence>
<dbReference type="InterPro" id="IPR037027">
    <property type="entry name" value="YqgF/RNaseH-like_dom_sf"/>
</dbReference>
<dbReference type="InterPro" id="IPR005227">
    <property type="entry name" value="YqgF"/>
</dbReference>
<dbReference type="CDD" id="cd16964">
    <property type="entry name" value="YqgF"/>
    <property type="match status" value="1"/>
</dbReference>
<dbReference type="Pfam" id="PF03652">
    <property type="entry name" value="RuvX"/>
    <property type="match status" value="1"/>
</dbReference>
<evidence type="ECO:0000313" key="10">
    <source>
        <dbReference type="Proteomes" id="UP000254387"/>
    </source>
</evidence>
<comment type="similarity">
    <text evidence="1 7">Belongs to the UPF0301 (AlgH) family.</text>
</comment>
<dbReference type="InterPro" id="IPR003774">
    <property type="entry name" value="AlgH-like"/>
</dbReference>
<dbReference type="GO" id="GO:0016788">
    <property type="term" value="F:hydrolase activity, acting on ester bonds"/>
    <property type="evidence" value="ECO:0007669"/>
    <property type="project" value="UniProtKB-UniRule"/>
</dbReference>
<dbReference type="Gene3D" id="3.30.420.140">
    <property type="entry name" value="YqgF/RNase H-like domain"/>
    <property type="match status" value="1"/>
</dbReference>
<name>A0A378BSA2_KLEPN</name>
<dbReference type="GO" id="GO:0004518">
    <property type="term" value="F:nuclease activity"/>
    <property type="evidence" value="ECO:0007669"/>
    <property type="project" value="UniProtKB-KW"/>
</dbReference>
<keyword evidence="5 6" id="KW-0378">Hydrolase</keyword>
<evidence type="ECO:0000256" key="2">
    <source>
        <dbReference type="ARBA" id="ARBA00022490"/>
    </source>
</evidence>